<evidence type="ECO:0000256" key="1">
    <source>
        <dbReference type="SAM" id="MobiDB-lite"/>
    </source>
</evidence>
<evidence type="ECO:0000313" key="2">
    <source>
        <dbReference type="EMBL" id="OGM09171.1"/>
    </source>
</evidence>
<accession>A0A1F7X2H6</accession>
<reference evidence="2 3" key="1">
    <citation type="journal article" date="2016" name="Nat. Commun.">
        <title>Thousands of microbial genomes shed light on interconnected biogeochemical processes in an aquifer system.</title>
        <authorList>
            <person name="Anantharaman K."/>
            <person name="Brown C.T."/>
            <person name="Hug L.A."/>
            <person name="Sharon I."/>
            <person name="Castelle C.J."/>
            <person name="Probst A.J."/>
            <person name="Thomas B.C."/>
            <person name="Singh A."/>
            <person name="Wilkins M.J."/>
            <person name="Karaoz U."/>
            <person name="Brodie E.L."/>
            <person name="Williams K.H."/>
            <person name="Hubbard S.S."/>
            <person name="Banfield J.F."/>
        </authorList>
    </citation>
    <scope>NUCLEOTIDE SEQUENCE [LARGE SCALE GENOMIC DNA]</scope>
</reference>
<dbReference type="AlphaFoldDB" id="A0A1F7X2H6"/>
<protein>
    <submittedName>
        <fullName evidence="2">Uncharacterized protein</fullName>
    </submittedName>
</protein>
<organism evidence="2 3">
    <name type="scientific">Candidatus Woesebacteria bacterium RBG_13_36_22</name>
    <dbReference type="NCBI Taxonomy" id="1802478"/>
    <lineage>
        <taxon>Bacteria</taxon>
        <taxon>Candidatus Woeseibacteriota</taxon>
    </lineage>
</organism>
<name>A0A1F7X2H6_9BACT</name>
<feature type="region of interest" description="Disordered" evidence="1">
    <location>
        <begin position="23"/>
        <end position="51"/>
    </location>
</feature>
<sequence length="90" mass="10801">MDYRLAVERGERKYELQLKTEERQKRLPEEEMQKRLPQKKLPEESLKPELDSLDPQKSFDVWDWILKICGGLAGLKTLVELVDKFRRKKT</sequence>
<dbReference type="EMBL" id="MGFQ01000024">
    <property type="protein sequence ID" value="OGM09171.1"/>
    <property type="molecule type" value="Genomic_DNA"/>
</dbReference>
<dbReference type="Proteomes" id="UP000176939">
    <property type="component" value="Unassembled WGS sequence"/>
</dbReference>
<comment type="caution">
    <text evidence="2">The sequence shown here is derived from an EMBL/GenBank/DDBJ whole genome shotgun (WGS) entry which is preliminary data.</text>
</comment>
<feature type="compositionally biased region" description="Basic and acidic residues" evidence="1">
    <location>
        <begin position="23"/>
        <end position="50"/>
    </location>
</feature>
<gene>
    <name evidence="2" type="ORF">A2Z67_04490</name>
</gene>
<evidence type="ECO:0000313" key="3">
    <source>
        <dbReference type="Proteomes" id="UP000176939"/>
    </source>
</evidence>
<proteinExistence type="predicted"/>